<proteinExistence type="predicted"/>
<name>I3CFF0_9GAMM</name>
<organism evidence="4 5">
    <name type="scientific">Beggiatoa alba B18LD</name>
    <dbReference type="NCBI Taxonomy" id="395493"/>
    <lineage>
        <taxon>Bacteria</taxon>
        <taxon>Pseudomonadati</taxon>
        <taxon>Pseudomonadota</taxon>
        <taxon>Gammaproteobacteria</taxon>
        <taxon>Thiotrichales</taxon>
        <taxon>Thiotrichaceae</taxon>
        <taxon>Beggiatoa</taxon>
    </lineage>
</organism>
<keyword evidence="3" id="KW-0472">Membrane</keyword>
<dbReference type="HOGENOM" id="CLU_899141_0_0_6"/>
<evidence type="ECO:0000256" key="3">
    <source>
        <dbReference type="SAM" id="Phobius"/>
    </source>
</evidence>
<dbReference type="AlphaFoldDB" id="I3CFF0"/>
<keyword evidence="5" id="KW-1185">Reference proteome</keyword>
<evidence type="ECO:0000313" key="4">
    <source>
        <dbReference type="EMBL" id="EIJ42343.1"/>
    </source>
</evidence>
<feature type="compositionally biased region" description="Basic and acidic residues" evidence="2">
    <location>
        <begin position="251"/>
        <end position="260"/>
    </location>
</feature>
<feature type="coiled-coil region" evidence="1">
    <location>
        <begin position="97"/>
        <end position="160"/>
    </location>
</feature>
<keyword evidence="3" id="KW-0812">Transmembrane</keyword>
<feature type="transmembrane region" description="Helical" evidence="3">
    <location>
        <begin position="69"/>
        <end position="91"/>
    </location>
</feature>
<reference evidence="4 5" key="1">
    <citation type="submission" date="2011-11" db="EMBL/GenBank/DDBJ databases">
        <title>Improved High-Quality Draft sequence of Beggiatoa alba B18lD.</title>
        <authorList>
            <consortium name="US DOE Joint Genome Institute"/>
            <person name="Lucas S."/>
            <person name="Han J."/>
            <person name="Lapidus A."/>
            <person name="Cheng J.-F."/>
            <person name="Goodwin L."/>
            <person name="Pitluck S."/>
            <person name="Peters L."/>
            <person name="Mikhailova N."/>
            <person name="Held B."/>
            <person name="Detter J.C."/>
            <person name="Han C."/>
            <person name="Tapia R."/>
            <person name="Land M."/>
            <person name="Hauser L."/>
            <person name="Kyrpides N."/>
            <person name="Ivanova N."/>
            <person name="Pagani I."/>
            <person name="Samuel K."/>
            <person name="Teske A."/>
            <person name="Mueller J."/>
            <person name="Woyke T."/>
        </authorList>
    </citation>
    <scope>NUCLEOTIDE SEQUENCE [LARGE SCALE GENOMIC DNA]</scope>
    <source>
        <strain evidence="4 5">B18LD</strain>
    </source>
</reference>
<evidence type="ECO:0000313" key="5">
    <source>
        <dbReference type="Proteomes" id="UP000005744"/>
    </source>
</evidence>
<feature type="transmembrane region" description="Helical" evidence="3">
    <location>
        <begin position="183"/>
        <end position="203"/>
    </location>
</feature>
<evidence type="ECO:0000256" key="1">
    <source>
        <dbReference type="SAM" id="Coils"/>
    </source>
</evidence>
<dbReference type="OrthoDB" id="9931772at2"/>
<keyword evidence="1" id="KW-0175">Coiled coil</keyword>
<dbReference type="STRING" id="395493.BegalDRAFT_1455"/>
<feature type="region of interest" description="Disordered" evidence="2">
    <location>
        <begin position="233"/>
        <end position="260"/>
    </location>
</feature>
<feature type="transmembrane region" description="Helical" evidence="3">
    <location>
        <begin position="7"/>
        <end position="28"/>
    </location>
</feature>
<gene>
    <name evidence="4" type="ORF">BegalDRAFT_1455</name>
</gene>
<evidence type="ECO:0000256" key="2">
    <source>
        <dbReference type="SAM" id="MobiDB-lite"/>
    </source>
</evidence>
<dbReference type="EMBL" id="JH600070">
    <property type="protein sequence ID" value="EIJ42343.1"/>
    <property type="molecule type" value="Genomic_DNA"/>
</dbReference>
<dbReference type="RefSeq" id="WP_002685192.1">
    <property type="nucleotide sequence ID" value="NZ_JH600070.1"/>
</dbReference>
<dbReference type="Proteomes" id="UP000005744">
    <property type="component" value="Unassembled WGS sequence"/>
</dbReference>
<sequence length="309" mass="34387">MIITKIAFGAIAMLVSIYNSWLFVSFGAVGLANILMAGAFVAVTEVGKVIFWGESLYQFRVGNKERATWTLIFSLLLIVLSITATAFNLIVNSASQAETAKQQSSQYQNLLAQLEGVRGDIAKVQGHQWFGDYASNPINAKKLDAQVATLREQERVLAQEVDTFKPQVGSMVFWSPQVEMTFAFLRGLLLEVLGLMLLGTAFVDMRSRYRVKVIPNQVDTLLGRSIDRDNQGLEESTHLGMLTDEDETLPNEERDKRESKGVEYWVEKLGKDSTWDVDTPIRAGKGESSYMSLGMSQEKATQVKRALKG</sequence>
<feature type="transmembrane region" description="Helical" evidence="3">
    <location>
        <begin position="34"/>
        <end position="57"/>
    </location>
</feature>
<accession>I3CFF0</accession>
<protein>
    <submittedName>
        <fullName evidence="4">Uncharacterized protein</fullName>
    </submittedName>
</protein>
<keyword evidence="3" id="KW-1133">Transmembrane helix</keyword>